<feature type="domain" description="Transposase IS110-like N-terminal" evidence="1">
    <location>
        <begin position="31"/>
        <end position="174"/>
    </location>
</feature>
<evidence type="ECO:0000259" key="1">
    <source>
        <dbReference type="Pfam" id="PF01548"/>
    </source>
</evidence>
<dbReference type="Pfam" id="PF01548">
    <property type="entry name" value="DEDD_Tnp_IS110"/>
    <property type="match status" value="1"/>
</dbReference>
<protein>
    <submittedName>
        <fullName evidence="3">Transposase, IS116/IS110/IS902 family</fullName>
    </submittedName>
</protein>
<dbReference type="PANTHER" id="PTHR33055:SF13">
    <property type="entry name" value="TRANSPOSASE"/>
    <property type="match status" value="1"/>
</dbReference>
<reference evidence="3 4" key="1">
    <citation type="journal article" date="2011" name="J. Bacteriol.">
        <title>Complete genome sequence of Methanosaeta concilii, a specialist in aceticlastic methanogenesis.</title>
        <authorList>
            <person name="Barber R.D."/>
            <person name="Zhang L."/>
            <person name="Harnack M."/>
            <person name="Olson M.V."/>
            <person name="Kaul R."/>
            <person name="Ingram-Smith C."/>
            <person name="Smith K.S."/>
        </authorList>
    </citation>
    <scope>NUCLEOTIDE SEQUENCE [LARGE SCALE GENOMIC DNA]</scope>
    <source>
        <strain evidence="4">ATCC 5969 / DSM 3671 / JCM 10134 / NBRC 103675 / OCM 69 / GP-6</strain>
    </source>
</reference>
<dbReference type="GO" id="GO:0003677">
    <property type="term" value="F:DNA binding"/>
    <property type="evidence" value="ECO:0007669"/>
    <property type="project" value="InterPro"/>
</dbReference>
<dbReference type="InterPro" id="IPR047650">
    <property type="entry name" value="Transpos_IS110"/>
</dbReference>
<dbReference type="InterPro" id="IPR002525">
    <property type="entry name" value="Transp_IS110-like_N"/>
</dbReference>
<name>F4BVY2_METSG</name>
<organism evidence="3 4">
    <name type="scientific">Methanothrix soehngenii (strain ATCC 5969 / DSM 3671 / JCM 10134 / NBRC 103675 / OCM 69 / GP-6)</name>
    <name type="common">Methanosaeta concilii</name>
    <dbReference type="NCBI Taxonomy" id="990316"/>
    <lineage>
        <taxon>Archaea</taxon>
        <taxon>Methanobacteriati</taxon>
        <taxon>Methanobacteriota</taxon>
        <taxon>Stenosarchaea group</taxon>
        <taxon>Methanomicrobia</taxon>
        <taxon>Methanotrichales</taxon>
        <taxon>Methanotrichaceae</taxon>
        <taxon>Methanothrix</taxon>
    </lineage>
</organism>
<dbReference type="HOGENOM" id="CLU_036902_11_0_2"/>
<dbReference type="GO" id="GO:0006313">
    <property type="term" value="P:DNA transposition"/>
    <property type="evidence" value="ECO:0007669"/>
    <property type="project" value="InterPro"/>
</dbReference>
<evidence type="ECO:0000313" key="4">
    <source>
        <dbReference type="Proteomes" id="UP000007807"/>
    </source>
</evidence>
<dbReference type="PANTHER" id="PTHR33055">
    <property type="entry name" value="TRANSPOSASE FOR INSERTION SEQUENCE ELEMENT IS1111A"/>
    <property type="match status" value="1"/>
</dbReference>
<dbReference type="EMBL" id="CP002565">
    <property type="protein sequence ID" value="AEB67242.1"/>
    <property type="molecule type" value="Genomic_DNA"/>
</dbReference>
<gene>
    <name evidence="3" type="ordered locus">MCON_0382</name>
</gene>
<accession>F4BVY2</accession>
<dbReference type="GO" id="GO:0004803">
    <property type="term" value="F:transposase activity"/>
    <property type="evidence" value="ECO:0007669"/>
    <property type="project" value="InterPro"/>
</dbReference>
<dbReference type="NCBIfam" id="NF033542">
    <property type="entry name" value="transpos_IS110"/>
    <property type="match status" value="1"/>
</dbReference>
<evidence type="ECO:0000259" key="2">
    <source>
        <dbReference type="Pfam" id="PF02371"/>
    </source>
</evidence>
<dbReference type="InParanoid" id="F4BVY2"/>
<feature type="domain" description="Transposase IS116/IS110/IS902 C-terminal" evidence="2">
    <location>
        <begin position="271"/>
        <end position="351"/>
    </location>
</feature>
<evidence type="ECO:0000313" key="3">
    <source>
        <dbReference type="EMBL" id="AEB67242.1"/>
    </source>
</evidence>
<dbReference type="Pfam" id="PF02371">
    <property type="entry name" value="Transposase_20"/>
    <property type="match status" value="1"/>
</dbReference>
<proteinExistence type="predicted"/>
<sequence length="439" mass="49898">MNAYVKLHARVIIICPYQASETMDSDKEIVCGADIHKDFLIATMISRSGLKLQERFNMNQDGLLAFRSWIINHRCQRLAVESTGGFWYPIFTILEGHVEFILANAYQIRNIEHKKTDKLDSERIAIYCLNNLITPSRIYPKDYRDLRSITRARETLVNARSKIKNQIHQSLSTCCIKLSSVISDSFGKSGRYIIDRLLEGKTIDQIISGIPSKRIRKKEDELREAIKNGLDPVQVFLIKANLDVIDDISKKIKILEAEIAEKVKPFEDDLKIILSVPGVGFISAATIIAEMGDYRDFPSADKMAKYFGIVPSVYQSAGKLRTGKITKTGSKHMRRILVEVAKAISRTKKNSRLMRFFQRILARCGKKNIATVALARKVLCIIYHLLMNHENYQEPEVTKTKPKIPSSVSPIRMMDIDEMIKIISQAGYLVEKDLKEGCG</sequence>
<dbReference type="AlphaFoldDB" id="F4BVY2"/>
<dbReference type="KEGG" id="mcj:MCON_0382"/>
<dbReference type="InterPro" id="IPR003346">
    <property type="entry name" value="Transposase_20"/>
</dbReference>
<keyword evidence="4" id="KW-1185">Reference proteome</keyword>
<dbReference type="STRING" id="990316.MCON_0382"/>
<dbReference type="Proteomes" id="UP000007807">
    <property type="component" value="Chromosome"/>
</dbReference>